<dbReference type="SUPFAM" id="SSF49785">
    <property type="entry name" value="Galactose-binding domain-like"/>
    <property type="match status" value="1"/>
</dbReference>
<dbReference type="EMBL" id="CP014504">
    <property type="protein sequence ID" value="AMP99671.1"/>
    <property type="molecule type" value="Genomic_DNA"/>
</dbReference>
<sequence>MKIIYKNPIVVCLTGLFFMLIFMTSCKKDAEGKGAPVITRVRTLVKPGDPKQTALDSTVTSGDAGSTYVIEGANLKYTNKVEFNGTEAYLNTALFSDHSIVVMIPATASWINQTGKLTLTSASGTTTFNFSIRQPAPVITELSQFTGDEGDIVTITGLRFDQVSSVKFGTADARVITATSTELKVSVPAAALGVVSVTTPGGTGTGPYMSYDGVAVPILLPFGFRHLFYDDKITAGYDFNFGGAIGDVNNTELVKRGSHSIKVTYTGNYAGYAVGSGDPVDLSDKTYVKFSIYGSAGTEGKVIKVGLNDFDNRQVSIVLHSGKWTTYVVPLERFQNATQPGKPSSLNWIGFQELSGNAPETIFLDDIGVY</sequence>
<dbReference type="InterPro" id="IPR014756">
    <property type="entry name" value="Ig_E-set"/>
</dbReference>
<dbReference type="RefSeq" id="WP_084359256.1">
    <property type="nucleotide sequence ID" value="NZ_CP014504.1"/>
</dbReference>
<dbReference type="InterPro" id="IPR013783">
    <property type="entry name" value="Ig-like_fold"/>
</dbReference>
<dbReference type="InterPro" id="IPR008979">
    <property type="entry name" value="Galactose-bd-like_sf"/>
</dbReference>
<name>A0A127VEM3_9SPHI</name>
<reference evidence="2 3" key="1">
    <citation type="submission" date="2016-03" db="EMBL/GenBank/DDBJ databases">
        <title>Complete genome sequence of Pedobacter cryoconitis PAMC 27485.</title>
        <authorList>
            <person name="Lee J."/>
            <person name="Kim O.-S."/>
        </authorList>
    </citation>
    <scope>NUCLEOTIDE SEQUENCE [LARGE SCALE GENOMIC DNA]</scope>
    <source>
        <strain evidence="2 3">PAMC 27485</strain>
    </source>
</reference>
<dbReference type="Gene3D" id="2.60.40.10">
    <property type="entry name" value="Immunoglobulins"/>
    <property type="match status" value="2"/>
</dbReference>
<dbReference type="Proteomes" id="UP000071561">
    <property type="component" value="Chromosome"/>
</dbReference>
<dbReference type="PROSITE" id="PS51257">
    <property type="entry name" value="PROKAR_LIPOPROTEIN"/>
    <property type="match status" value="1"/>
</dbReference>
<dbReference type="KEGG" id="pcm:AY601_2788"/>
<dbReference type="PATRIC" id="fig|188932.3.peg.2906"/>
<dbReference type="AlphaFoldDB" id="A0A127VEM3"/>
<proteinExistence type="predicted"/>
<dbReference type="InterPro" id="IPR002909">
    <property type="entry name" value="IPT_dom"/>
</dbReference>
<dbReference type="SUPFAM" id="SSF81296">
    <property type="entry name" value="E set domains"/>
    <property type="match status" value="1"/>
</dbReference>
<dbReference type="Gene3D" id="2.60.120.430">
    <property type="entry name" value="Galactose-binding lectin"/>
    <property type="match status" value="1"/>
</dbReference>
<accession>A0A127VEM3</accession>
<dbReference type="Pfam" id="PF01833">
    <property type="entry name" value="TIG"/>
    <property type="match status" value="2"/>
</dbReference>
<evidence type="ECO:0000259" key="1">
    <source>
        <dbReference type="Pfam" id="PF01833"/>
    </source>
</evidence>
<keyword evidence="3" id="KW-1185">Reference proteome</keyword>
<feature type="domain" description="IPT/TIG" evidence="1">
    <location>
        <begin position="58"/>
        <end position="123"/>
    </location>
</feature>
<organism evidence="2 3">
    <name type="scientific">Pedobacter cryoconitis</name>
    <dbReference type="NCBI Taxonomy" id="188932"/>
    <lineage>
        <taxon>Bacteria</taxon>
        <taxon>Pseudomonadati</taxon>
        <taxon>Bacteroidota</taxon>
        <taxon>Sphingobacteriia</taxon>
        <taxon>Sphingobacteriales</taxon>
        <taxon>Sphingobacteriaceae</taxon>
        <taxon>Pedobacter</taxon>
    </lineage>
</organism>
<gene>
    <name evidence="2" type="ORF">AY601_2788</name>
</gene>
<keyword evidence="2" id="KW-0675">Receptor</keyword>
<feature type="domain" description="IPT/TIG" evidence="1">
    <location>
        <begin position="137"/>
        <end position="201"/>
    </location>
</feature>
<dbReference type="OrthoDB" id="660167at2"/>
<evidence type="ECO:0000313" key="2">
    <source>
        <dbReference type="EMBL" id="AMP99671.1"/>
    </source>
</evidence>
<protein>
    <submittedName>
        <fullName evidence="2">Cell surface receptor IPT/TIG domain protein</fullName>
    </submittedName>
</protein>
<evidence type="ECO:0000313" key="3">
    <source>
        <dbReference type="Proteomes" id="UP000071561"/>
    </source>
</evidence>